<accession>A0A0C9N3C5</accession>
<keyword evidence="2" id="KW-0436">Ligase</keyword>
<dbReference type="InterPro" id="IPR012340">
    <property type="entry name" value="NA-bd_OB-fold"/>
</dbReference>
<dbReference type="Gene3D" id="3.30.930.10">
    <property type="entry name" value="Bira Bifunctional Protein, Domain 2"/>
    <property type="match status" value="1"/>
</dbReference>
<dbReference type="InterPro" id="IPR004365">
    <property type="entry name" value="NA-bd_OB_tRNA"/>
</dbReference>
<evidence type="ECO:0000313" key="12">
    <source>
        <dbReference type="Proteomes" id="UP000053815"/>
    </source>
</evidence>
<dbReference type="GO" id="GO:0004824">
    <property type="term" value="F:lysine-tRNA ligase activity"/>
    <property type="evidence" value="ECO:0007669"/>
    <property type="project" value="UniProtKB-EC"/>
</dbReference>
<keyword evidence="4" id="KW-0067">ATP-binding</keyword>
<dbReference type="PANTHER" id="PTHR42918:SF5">
    <property type="entry name" value="LYSINE--TRNA LIGASE, MITOCHONDRIAL"/>
    <property type="match status" value="1"/>
</dbReference>
<dbReference type="Pfam" id="PF01336">
    <property type="entry name" value="tRNA_anti-codon"/>
    <property type="match status" value="1"/>
</dbReference>
<dbReference type="InterPro" id="IPR044136">
    <property type="entry name" value="Lys-tRNA-ligase_II_N"/>
</dbReference>
<dbReference type="Pfam" id="PF00152">
    <property type="entry name" value="tRNA-synt_2"/>
    <property type="match status" value="1"/>
</dbReference>
<dbReference type="AlphaFoldDB" id="A0A0C9N3C5"/>
<dbReference type="EC" id="6.1.1.6" evidence="1 8"/>
<feature type="domain" description="Aminoacyl-transfer RNA synthetases class-II family profile" evidence="10">
    <location>
        <begin position="217"/>
        <end position="525"/>
    </location>
</feature>
<evidence type="ECO:0000259" key="10">
    <source>
        <dbReference type="PROSITE" id="PS50862"/>
    </source>
</evidence>
<dbReference type="PANTHER" id="PTHR42918">
    <property type="entry name" value="LYSYL-TRNA SYNTHETASE"/>
    <property type="match status" value="1"/>
</dbReference>
<dbReference type="GO" id="GO:0005524">
    <property type="term" value="F:ATP binding"/>
    <property type="evidence" value="ECO:0007669"/>
    <property type="project" value="UniProtKB-KW"/>
</dbReference>
<dbReference type="CDD" id="cd00775">
    <property type="entry name" value="LysRS_core"/>
    <property type="match status" value="1"/>
</dbReference>
<evidence type="ECO:0000256" key="7">
    <source>
        <dbReference type="ARBA" id="ARBA00048573"/>
    </source>
</evidence>
<dbReference type="NCBIfam" id="TIGR00499">
    <property type="entry name" value="lysS_bact"/>
    <property type="match status" value="1"/>
</dbReference>
<evidence type="ECO:0000313" key="11">
    <source>
        <dbReference type="EMBL" id="GAN09093.1"/>
    </source>
</evidence>
<dbReference type="InterPro" id="IPR018149">
    <property type="entry name" value="Lys-tRNA-synth_II_C"/>
</dbReference>
<evidence type="ECO:0000256" key="1">
    <source>
        <dbReference type="ARBA" id="ARBA00013166"/>
    </source>
</evidence>
<evidence type="ECO:0000256" key="8">
    <source>
        <dbReference type="RuleBase" id="RU003748"/>
    </source>
</evidence>
<dbReference type="InterPro" id="IPR006195">
    <property type="entry name" value="aa-tRNA-synth_II"/>
</dbReference>
<dbReference type="GO" id="GO:0000049">
    <property type="term" value="F:tRNA binding"/>
    <property type="evidence" value="ECO:0007669"/>
    <property type="project" value="TreeGrafter"/>
</dbReference>
<dbReference type="CDD" id="cd04322">
    <property type="entry name" value="LysRS_N"/>
    <property type="match status" value="1"/>
</dbReference>
<dbReference type="SUPFAM" id="SSF55681">
    <property type="entry name" value="Class II aaRS and biotin synthetases"/>
    <property type="match status" value="1"/>
</dbReference>
<dbReference type="InterPro" id="IPR045864">
    <property type="entry name" value="aa-tRNA-synth_II/BPL/LPL"/>
</dbReference>
<keyword evidence="3" id="KW-0547">Nucleotide-binding</keyword>
<dbReference type="Proteomes" id="UP000053815">
    <property type="component" value="Unassembled WGS sequence"/>
</dbReference>
<evidence type="ECO:0000256" key="3">
    <source>
        <dbReference type="ARBA" id="ARBA00022741"/>
    </source>
</evidence>
<evidence type="ECO:0000256" key="2">
    <source>
        <dbReference type="ARBA" id="ARBA00022598"/>
    </source>
</evidence>
<reference evidence="11" key="1">
    <citation type="submission" date="2014-09" db="EMBL/GenBank/DDBJ databases">
        <title>Draft genome sequence of an oleaginous Mucoromycotina fungus Mucor ambiguus NBRC6742.</title>
        <authorList>
            <person name="Takeda I."/>
            <person name="Yamane N."/>
            <person name="Morita T."/>
            <person name="Tamano K."/>
            <person name="Machida M."/>
            <person name="Baker S."/>
            <person name="Koike H."/>
        </authorList>
    </citation>
    <scope>NUCLEOTIDE SEQUENCE</scope>
    <source>
        <strain evidence="11">NBRC 6742</strain>
    </source>
</reference>
<feature type="region of interest" description="Disordered" evidence="9">
    <location>
        <begin position="629"/>
        <end position="653"/>
    </location>
</feature>
<keyword evidence="12" id="KW-1185">Reference proteome</keyword>
<dbReference type="GO" id="GO:0006430">
    <property type="term" value="P:lysyl-tRNA aminoacylation"/>
    <property type="evidence" value="ECO:0007669"/>
    <property type="project" value="InterPro"/>
</dbReference>
<proteinExistence type="predicted"/>
<comment type="catalytic activity">
    <reaction evidence="7 8">
        <text>tRNA(Lys) + L-lysine + ATP = L-lysyl-tRNA(Lys) + AMP + diphosphate</text>
        <dbReference type="Rhea" id="RHEA:20792"/>
        <dbReference type="Rhea" id="RHEA-COMP:9696"/>
        <dbReference type="Rhea" id="RHEA-COMP:9697"/>
        <dbReference type="ChEBI" id="CHEBI:30616"/>
        <dbReference type="ChEBI" id="CHEBI:32551"/>
        <dbReference type="ChEBI" id="CHEBI:33019"/>
        <dbReference type="ChEBI" id="CHEBI:78442"/>
        <dbReference type="ChEBI" id="CHEBI:78529"/>
        <dbReference type="ChEBI" id="CHEBI:456215"/>
        <dbReference type="EC" id="6.1.1.6"/>
    </reaction>
</comment>
<dbReference type="GO" id="GO:0005829">
    <property type="term" value="C:cytosol"/>
    <property type="evidence" value="ECO:0007669"/>
    <property type="project" value="TreeGrafter"/>
</dbReference>
<organism evidence="11">
    <name type="scientific">Mucor ambiguus</name>
    <dbReference type="NCBI Taxonomy" id="91626"/>
    <lineage>
        <taxon>Eukaryota</taxon>
        <taxon>Fungi</taxon>
        <taxon>Fungi incertae sedis</taxon>
        <taxon>Mucoromycota</taxon>
        <taxon>Mucoromycotina</taxon>
        <taxon>Mucoromycetes</taxon>
        <taxon>Mucorales</taxon>
        <taxon>Mucorineae</taxon>
        <taxon>Mucoraceae</taxon>
        <taxon>Mucor</taxon>
    </lineage>
</organism>
<dbReference type="EMBL" id="DF836532">
    <property type="protein sequence ID" value="GAN09093.1"/>
    <property type="molecule type" value="Genomic_DNA"/>
</dbReference>
<dbReference type="InterPro" id="IPR004364">
    <property type="entry name" value="Aa-tRNA-synt_II"/>
</dbReference>
<dbReference type="OrthoDB" id="21243at2759"/>
<name>A0A0C9N3C5_9FUNG</name>
<keyword evidence="5 11" id="KW-0030">Aminoacyl-tRNA synthetase</keyword>
<dbReference type="STRING" id="91626.A0A0C9N3C5"/>
<dbReference type="Gene3D" id="2.40.50.140">
    <property type="entry name" value="Nucleic acid-binding proteins"/>
    <property type="match status" value="1"/>
</dbReference>
<gene>
    <name evidence="11" type="ORF">MAM1_0243c08615</name>
</gene>
<dbReference type="InterPro" id="IPR002313">
    <property type="entry name" value="Lys-tRNA-ligase_II"/>
</dbReference>
<evidence type="ECO:0000256" key="6">
    <source>
        <dbReference type="ARBA" id="ARBA00030563"/>
    </source>
</evidence>
<evidence type="ECO:0000256" key="4">
    <source>
        <dbReference type="ARBA" id="ARBA00022840"/>
    </source>
</evidence>
<evidence type="ECO:0000256" key="9">
    <source>
        <dbReference type="SAM" id="MobiDB-lite"/>
    </source>
</evidence>
<dbReference type="PROSITE" id="PS50862">
    <property type="entry name" value="AA_TRNA_LIGASE_II"/>
    <property type="match status" value="1"/>
</dbReference>
<evidence type="ECO:0000256" key="5">
    <source>
        <dbReference type="ARBA" id="ARBA00023146"/>
    </source>
</evidence>
<protein>
    <recommendedName>
        <fullName evidence="1 8">Lysine--tRNA ligase</fullName>
        <ecNumber evidence="1 8">6.1.1.6</ecNumber>
    </recommendedName>
    <alternativeName>
        <fullName evidence="6 8">Lysyl-tRNA synthetase</fullName>
    </alternativeName>
</protein>
<sequence>MSTSTANDTSANASMDETALLHLKSTLDATELLSNEYAQKVLICRVKLTIDYLAVQRERVLAYPRFNIQPEKHGKWITAKDLLKYQPLEKGKKAEDDLVTLTGRIISKRESSAKLIFYDIMQNGESVQVVASRGRFSGSPEDFADKNRDLCRGDIASFTGVPGKTNHGQLSVFVTKDMQVLTPCMQDIPRTGLKDPEKRFRARHLDLLVNPESSKILRTRSKIIRFIRDFFDKRGFLEVETPILSGKAGGANARPFETHAHAMDMDMQLRIAPELYLKQLVIGGIDRVFEIGKQFRNEGVDADHNPEFTTCEFYQAYGNLEGLMKDSEALLSEMAECVCGQTPILLKSGEEINFRDPFRRINVMDRLSSELGTSLQFLESKDALSQLTSLCHAKGIKLSGPLTLARILDKLISEYIEPECIQPTFLYNHPLALSPLAKDAIDAKGQTVAARFELFVGGKEIVNAYEELNDPQEQRKRFKMQLQDRQDGDLEAPLPDTDFCDALEYALPPTAGWGMGIDRVVQLMTGATHIREEEEKWGWGSGLSIKSGKEWIRKSKRIEALGHKRGESFKCSGTRLGETWFLKHWFSRDKKYENVGILAQYYLQFASKTSKGKKGLGLLVKHNHISPLPSPQAKRMPLHTNDSSTRYHDEQSSPMFYAPLPKESKPAIRNRLLLRQGMSTNLLNFHLDQTRKATSIAAMINNDTSFNAAISKSNKPDIVMVGRQRKPTLEVVVLTFDR</sequence>
<dbReference type="PRINTS" id="PR00982">
    <property type="entry name" value="TRNASYNTHLYS"/>
</dbReference>
<dbReference type="SUPFAM" id="SSF50249">
    <property type="entry name" value="Nucleic acid-binding proteins"/>
    <property type="match status" value="1"/>
</dbReference>